<keyword evidence="3" id="KW-0328">Glycosyltransferase</keyword>
<dbReference type="Proteomes" id="UP001177212">
    <property type="component" value="Unassembled WGS sequence"/>
</dbReference>
<dbReference type="SUPFAM" id="SSF53756">
    <property type="entry name" value="UDP-Glycosyltransferase/glycogen phosphorylase"/>
    <property type="match status" value="1"/>
</dbReference>
<evidence type="ECO:0000313" key="4">
    <source>
        <dbReference type="Proteomes" id="UP001177212"/>
    </source>
</evidence>
<organism evidence="3 4">
    <name type="scientific">Pseudoalteromonas marina</name>
    <dbReference type="NCBI Taxonomy" id="267375"/>
    <lineage>
        <taxon>Bacteria</taxon>
        <taxon>Pseudomonadati</taxon>
        <taxon>Pseudomonadota</taxon>
        <taxon>Gammaproteobacteria</taxon>
        <taxon>Alteromonadales</taxon>
        <taxon>Pseudoalteromonadaceae</taxon>
        <taxon>Pseudoalteromonas</taxon>
    </lineage>
</organism>
<dbReference type="Gene3D" id="3.40.50.2000">
    <property type="entry name" value="Glycogen Phosphorylase B"/>
    <property type="match status" value="2"/>
</dbReference>
<dbReference type="PANTHER" id="PTHR45947">
    <property type="entry name" value="SULFOQUINOVOSYL TRANSFERASE SQD2"/>
    <property type="match status" value="1"/>
</dbReference>
<comment type="caution">
    <text evidence="3">The sequence shown here is derived from an EMBL/GenBank/DDBJ whole genome shotgun (WGS) entry which is preliminary data.</text>
</comment>
<protein>
    <submittedName>
        <fullName evidence="3">Glycosyltransferase</fullName>
        <ecNumber evidence="3">2.4.-.-</ecNumber>
    </submittedName>
</protein>
<dbReference type="InterPro" id="IPR001296">
    <property type="entry name" value="Glyco_trans_1"/>
</dbReference>
<name>A0ABT9FHC7_9GAMM</name>
<gene>
    <name evidence="3" type="ORF">Q8W34_16025</name>
</gene>
<dbReference type="RefSeq" id="WP_277054532.1">
    <property type="nucleotide sequence ID" value="NZ_CALSLX010000001.1"/>
</dbReference>
<dbReference type="InterPro" id="IPR050194">
    <property type="entry name" value="Glycosyltransferase_grp1"/>
</dbReference>
<feature type="domain" description="Glycosyl transferase family 1" evidence="1">
    <location>
        <begin position="199"/>
        <end position="344"/>
    </location>
</feature>
<dbReference type="EC" id="2.4.-.-" evidence="3"/>
<dbReference type="PANTHER" id="PTHR45947:SF3">
    <property type="entry name" value="SULFOQUINOVOSYL TRANSFERASE SQD2"/>
    <property type="match status" value="1"/>
</dbReference>
<evidence type="ECO:0000259" key="2">
    <source>
        <dbReference type="Pfam" id="PF13439"/>
    </source>
</evidence>
<keyword evidence="3" id="KW-0808">Transferase</keyword>
<dbReference type="Pfam" id="PF13439">
    <property type="entry name" value="Glyco_transf_4"/>
    <property type="match status" value="1"/>
</dbReference>
<evidence type="ECO:0000259" key="1">
    <source>
        <dbReference type="Pfam" id="PF00534"/>
    </source>
</evidence>
<dbReference type="InterPro" id="IPR028098">
    <property type="entry name" value="Glyco_trans_4-like_N"/>
</dbReference>
<dbReference type="GO" id="GO:0016757">
    <property type="term" value="F:glycosyltransferase activity"/>
    <property type="evidence" value="ECO:0007669"/>
    <property type="project" value="UniProtKB-KW"/>
</dbReference>
<feature type="domain" description="Glycosyltransferase subfamily 4-like N-terminal" evidence="2">
    <location>
        <begin position="16"/>
        <end position="189"/>
    </location>
</feature>
<reference evidence="3" key="1">
    <citation type="submission" date="2023-07" db="EMBL/GenBank/DDBJ databases">
        <title>Genome content predicts the carbon catabolic preferences of heterotrophic bacteria.</title>
        <authorList>
            <person name="Gralka M."/>
        </authorList>
    </citation>
    <scope>NUCLEOTIDE SEQUENCE</scope>
    <source>
        <strain evidence="3">4G09</strain>
    </source>
</reference>
<keyword evidence="4" id="KW-1185">Reference proteome</keyword>
<accession>A0ABT9FHC7</accession>
<evidence type="ECO:0000313" key="3">
    <source>
        <dbReference type="EMBL" id="MDP2566156.1"/>
    </source>
</evidence>
<dbReference type="Pfam" id="PF00534">
    <property type="entry name" value="Glycos_transf_1"/>
    <property type="match status" value="1"/>
</dbReference>
<sequence>MKHIGIVVPSFHIPSETFVVTEINALVNAGHRVTVLTFENLNYCVHLNKNVQVIVIKKSTPSAVNTLLKSPLMAVKGGVIASRFKSISVMSLMGYGLNIAEIIRTKKISHIHCHFMHAPLAYSIIASKIAGVSVSSIGHGHDVYVNDDDLKLKLSLCDFSVAVCKDMAVKLSKYSAGKIQLLHCGIDLSLFNNKPNRLTESVNLIFVGRLIEKKGLQFLLPAIKKISKKHSITLDIVGDGPLLNDLKYFCEQLGITNEVNFLGSKSPQWLAINTSNYSALIAPFCVSKNGDRDTGPVVLKEAMASGIPVLTTELMGAKEIVNDDVGAKCAPSSITGIEQMLNDFCALTPYQRYEKGLNAKRLATKRFNANSQAKKLSHWVQGI</sequence>
<proteinExistence type="predicted"/>
<dbReference type="EMBL" id="JAUYVT010000017">
    <property type="protein sequence ID" value="MDP2566156.1"/>
    <property type="molecule type" value="Genomic_DNA"/>
</dbReference>